<feature type="compositionally biased region" description="Basic and acidic residues" evidence="1">
    <location>
        <begin position="504"/>
        <end position="513"/>
    </location>
</feature>
<feature type="region of interest" description="Disordered" evidence="1">
    <location>
        <begin position="410"/>
        <end position="525"/>
    </location>
</feature>
<gene>
    <name evidence="3" type="ORF">BDV96DRAFT_609038</name>
</gene>
<feature type="domain" description="Swiss Army Knife RNA repair protein HAD" evidence="2">
    <location>
        <begin position="38"/>
        <end position="243"/>
    </location>
</feature>
<dbReference type="GO" id="GO:0000494">
    <property type="term" value="P:box C/D sno(s)RNA 3'-end processing"/>
    <property type="evidence" value="ECO:0007669"/>
    <property type="project" value="TreeGrafter"/>
</dbReference>
<dbReference type="EMBL" id="ML977311">
    <property type="protein sequence ID" value="KAF2121908.1"/>
    <property type="molecule type" value="Genomic_DNA"/>
</dbReference>
<feature type="compositionally biased region" description="Basic and acidic residues" evidence="1">
    <location>
        <begin position="430"/>
        <end position="449"/>
    </location>
</feature>
<protein>
    <recommendedName>
        <fullName evidence="2">Swiss Army Knife RNA repair protein HAD domain-containing protein</fullName>
    </recommendedName>
</protein>
<reference evidence="3" key="1">
    <citation type="journal article" date="2020" name="Stud. Mycol.">
        <title>101 Dothideomycetes genomes: a test case for predicting lifestyles and emergence of pathogens.</title>
        <authorList>
            <person name="Haridas S."/>
            <person name="Albert R."/>
            <person name="Binder M."/>
            <person name="Bloem J."/>
            <person name="Labutti K."/>
            <person name="Salamov A."/>
            <person name="Andreopoulos B."/>
            <person name="Baker S."/>
            <person name="Barry K."/>
            <person name="Bills G."/>
            <person name="Bluhm B."/>
            <person name="Cannon C."/>
            <person name="Castanera R."/>
            <person name="Culley D."/>
            <person name="Daum C."/>
            <person name="Ezra D."/>
            <person name="Gonzalez J."/>
            <person name="Henrissat B."/>
            <person name="Kuo A."/>
            <person name="Liang C."/>
            <person name="Lipzen A."/>
            <person name="Lutzoni F."/>
            <person name="Magnuson J."/>
            <person name="Mondo S."/>
            <person name="Nolan M."/>
            <person name="Ohm R."/>
            <person name="Pangilinan J."/>
            <person name="Park H.-J."/>
            <person name="Ramirez L."/>
            <person name="Alfaro M."/>
            <person name="Sun H."/>
            <person name="Tritt A."/>
            <person name="Yoshinaga Y."/>
            <person name="Zwiers L.-H."/>
            <person name="Turgeon B."/>
            <person name="Goodwin S."/>
            <person name="Spatafora J."/>
            <person name="Crous P."/>
            <person name="Grigoriev I."/>
        </authorList>
    </citation>
    <scope>NUCLEOTIDE SEQUENCE</scope>
    <source>
        <strain evidence="3">CBS 627.86</strain>
    </source>
</reference>
<dbReference type="GO" id="GO:0008649">
    <property type="term" value="F:rRNA methyltransferase activity"/>
    <property type="evidence" value="ECO:0007669"/>
    <property type="project" value="TreeGrafter"/>
</dbReference>
<keyword evidence="4" id="KW-1185">Reference proteome</keyword>
<feature type="compositionally biased region" description="Basic and acidic residues" evidence="1">
    <location>
        <begin position="459"/>
        <end position="473"/>
    </location>
</feature>
<sequence length="525" mass="59296">MRTVTALKRWSCDDKDLPPVSDIKAIHVYDFDNTLFASPLPNRQIWTGQTMGQLSSPEVFINGGWWHDSSILAATGEGVEKEEPRAWKGWWNEQIVQLVELTMQQKDALGVLLTGRSESGFAELIKRIVRSKNLDFNMVCLKPATGPSNQKFRSTMEFKQELLKDIVHTYKDAEEIRVYEDRVKHTKGFRDFFFHLNSDLMAEQIPQTRKPLVAEVVQVLENATQLDPVTEVAAIQRMINAHNLLVRDGKAPPGTIPLQIKKTVFYTGYMIPHSMTDRLTSLIKLPSGSDGDIRLLANSILITPKPAPKSILDKVGGLGARVKWKVTGVSCFENKLWAARVEPIPKTQKFYSENPTPTIILALRNGGRPADATRIVNWQPVSEDQRYVFESVVGEKASLRIEEEIRNETEYEGYFPNKQHPKRPHSNENSPRHYQRDFRPHNGRDDRRNFSTSSNYRGGNRERGRGGNRDASHGGRGRGRGGFSRGGPNGGRGRGRGGQSSYRSLDDVGDRTHGQPNYDDPNSFY</sequence>
<dbReference type="GO" id="GO:0031428">
    <property type="term" value="C:box C/D methylation guide snoRNP complex"/>
    <property type="evidence" value="ECO:0007669"/>
    <property type="project" value="TreeGrafter"/>
</dbReference>
<dbReference type="Pfam" id="PF10307">
    <property type="entry name" value="HAD_SAK_1"/>
    <property type="match status" value="1"/>
</dbReference>
<dbReference type="Proteomes" id="UP000799770">
    <property type="component" value="Unassembled WGS sequence"/>
</dbReference>
<organism evidence="3 4">
    <name type="scientific">Lophiotrema nucula</name>
    <dbReference type="NCBI Taxonomy" id="690887"/>
    <lineage>
        <taxon>Eukaryota</taxon>
        <taxon>Fungi</taxon>
        <taxon>Dikarya</taxon>
        <taxon>Ascomycota</taxon>
        <taxon>Pezizomycotina</taxon>
        <taxon>Dothideomycetes</taxon>
        <taxon>Pleosporomycetidae</taxon>
        <taxon>Pleosporales</taxon>
        <taxon>Lophiotremataceae</taxon>
        <taxon>Lophiotrema</taxon>
    </lineage>
</organism>
<dbReference type="PANTHER" id="PTHR10335">
    <property type="entry name" value="RRNA 2-O-METHYLTRANSFERASE FIBRILLARIN"/>
    <property type="match status" value="1"/>
</dbReference>
<dbReference type="OrthoDB" id="5596992at2759"/>
<dbReference type="GO" id="GO:0032040">
    <property type="term" value="C:small-subunit processome"/>
    <property type="evidence" value="ECO:0007669"/>
    <property type="project" value="TreeGrafter"/>
</dbReference>
<dbReference type="AlphaFoldDB" id="A0A6A5ZU95"/>
<accession>A0A6A5ZU95</accession>
<proteinExistence type="predicted"/>
<evidence type="ECO:0000259" key="2">
    <source>
        <dbReference type="Pfam" id="PF10307"/>
    </source>
</evidence>
<dbReference type="PANTHER" id="PTHR10335:SF23">
    <property type="entry name" value="OB FOLD-CONTAINING PROTEIN, NUCLEIC ACID BINDING"/>
    <property type="match status" value="1"/>
</dbReference>
<evidence type="ECO:0000313" key="3">
    <source>
        <dbReference type="EMBL" id="KAF2121908.1"/>
    </source>
</evidence>
<evidence type="ECO:0000256" key="1">
    <source>
        <dbReference type="SAM" id="MobiDB-lite"/>
    </source>
</evidence>
<dbReference type="GO" id="GO:1990259">
    <property type="term" value="F:histone H2AQ104 methyltransferase activity"/>
    <property type="evidence" value="ECO:0007669"/>
    <property type="project" value="TreeGrafter"/>
</dbReference>
<name>A0A6A5ZU95_9PLEO</name>
<feature type="compositionally biased region" description="Gly residues" evidence="1">
    <location>
        <begin position="480"/>
        <end position="498"/>
    </location>
</feature>
<dbReference type="InterPro" id="IPR018812">
    <property type="entry name" value="SAK_HAD"/>
</dbReference>
<dbReference type="GO" id="GO:0003723">
    <property type="term" value="F:RNA binding"/>
    <property type="evidence" value="ECO:0007669"/>
    <property type="project" value="TreeGrafter"/>
</dbReference>
<evidence type="ECO:0000313" key="4">
    <source>
        <dbReference type="Proteomes" id="UP000799770"/>
    </source>
</evidence>